<feature type="compositionally biased region" description="Pro residues" evidence="1">
    <location>
        <begin position="174"/>
        <end position="189"/>
    </location>
</feature>
<proteinExistence type="predicted"/>
<organism evidence="2 3">
    <name type="scientific">Haemonchus contortus</name>
    <name type="common">Barber pole worm</name>
    <dbReference type="NCBI Taxonomy" id="6289"/>
    <lineage>
        <taxon>Eukaryota</taxon>
        <taxon>Metazoa</taxon>
        <taxon>Ecdysozoa</taxon>
        <taxon>Nematoda</taxon>
        <taxon>Chromadorea</taxon>
        <taxon>Rhabditida</taxon>
        <taxon>Rhabditina</taxon>
        <taxon>Rhabditomorpha</taxon>
        <taxon>Strongyloidea</taxon>
        <taxon>Trichostrongylidae</taxon>
        <taxon>Haemonchus</taxon>
    </lineage>
</organism>
<protein>
    <submittedName>
        <fullName evidence="3">DUF5641 domain-containing protein</fullName>
    </submittedName>
</protein>
<evidence type="ECO:0000256" key="1">
    <source>
        <dbReference type="SAM" id="MobiDB-lite"/>
    </source>
</evidence>
<sequence length="289" mass="32596">LRTTLDVYKTKGKALSNPSYRERMVADYDRRGRVERHFAVGQQVYIRNYQKGDKWIPGIITQVVGRRTYEVHFGTGSRKAHADLLKERITPEDNYAFVASRRIPVQEQALPLRRSSRTRKPTVRMRTYMEERVKPVRNSVNVVDVASHVVGNRVRRKHVNASVMWTYVPTTPPYPASPPPPPPPPPPSTPSAQMAPLPSPPIVIQVTSPAQGQGVPAVPAGRTARGTNPPFRGVGVYRGRGTRRPRRGRNAALRRELSEVRLMCAQLMARLDETAQPRARREEQDPPVE</sequence>
<feature type="compositionally biased region" description="Basic residues" evidence="1">
    <location>
        <begin position="240"/>
        <end position="249"/>
    </location>
</feature>
<evidence type="ECO:0000313" key="2">
    <source>
        <dbReference type="Proteomes" id="UP000025227"/>
    </source>
</evidence>
<reference evidence="3" key="1">
    <citation type="submission" date="2020-12" db="UniProtKB">
        <authorList>
            <consortium name="WormBaseParasite"/>
        </authorList>
    </citation>
    <scope>IDENTIFICATION</scope>
    <source>
        <strain evidence="3">MHco3</strain>
    </source>
</reference>
<accession>A0A7I5E521</accession>
<feature type="region of interest" description="Disordered" evidence="1">
    <location>
        <begin position="270"/>
        <end position="289"/>
    </location>
</feature>
<dbReference type="WBParaSite" id="HCON_00002050-00001">
    <property type="protein sequence ID" value="HCON_00002050-00001"/>
    <property type="gene ID" value="HCON_00002050"/>
</dbReference>
<name>A0A7I5E521_HAECO</name>
<feature type="region of interest" description="Disordered" evidence="1">
    <location>
        <begin position="174"/>
        <end position="249"/>
    </location>
</feature>
<dbReference type="Proteomes" id="UP000025227">
    <property type="component" value="Unplaced"/>
</dbReference>
<evidence type="ECO:0000313" key="3">
    <source>
        <dbReference type="WBParaSite" id="HCON_00002050-00001"/>
    </source>
</evidence>
<dbReference type="OrthoDB" id="10058156at2759"/>
<keyword evidence="2" id="KW-1185">Reference proteome</keyword>
<dbReference type="AlphaFoldDB" id="A0A7I5E521"/>